<dbReference type="EMBL" id="CP111014">
    <property type="protein sequence ID" value="WAQ99007.1"/>
    <property type="molecule type" value="Genomic_DNA"/>
</dbReference>
<dbReference type="Proteomes" id="UP001164746">
    <property type="component" value="Chromosome 3"/>
</dbReference>
<evidence type="ECO:0000313" key="2">
    <source>
        <dbReference type="Proteomes" id="UP001164746"/>
    </source>
</evidence>
<sequence length="70" mass="8130">MCKILSFLDITAYYQAPIRTLGVTTERNIFVCLPFKKEMYCTVHRPCVSNVLILFRFCPVHMITIQRGST</sequence>
<name>A0ABY7DMU4_MYAAR</name>
<protein>
    <submittedName>
        <fullName evidence="1">Uncharacterized protein</fullName>
    </submittedName>
</protein>
<accession>A0ABY7DMU4</accession>
<reference evidence="1" key="1">
    <citation type="submission" date="2022-11" db="EMBL/GenBank/DDBJ databases">
        <title>Centuries of genome instability and evolution in soft-shell clam transmissible cancer (bioRxiv).</title>
        <authorList>
            <person name="Hart S.F.M."/>
            <person name="Yonemitsu M.A."/>
            <person name="Giersch R.M."/>
            <person name="Beal B.F."/>
            <person name="Arriagada G."/>
            <person name="Davis B.W."/>
            <person name="Ostrander E.A."/>
            <person name="Goff S.P."/>
            <person name="Metzger M.J."/>
        </authorList>
    </citation>
    <scope>NUCLEOTIDE SEQUENCE</scope>
    <source>
        <strain evidence="1">MELC-2E11</strain>
        <tissue evidence="1">Siphon/mantle</tissue>
    </source>
</reference>
<gene>
    <name evidence="1" type="ORF">MAR_023380</name>
</gene>
<proteinExistence type="predicted"/>
<organism evidence="1 2">
    <name type="scientific">Mya arenaria</name>
    <name type="common">Soft-shell clam</name>
    <dbReference type="NCBI Taxonomy" id="6604"/>
    <lineage>
        <taxon>Eukaryota</taxon>
        <taxon>Metazoa</taxon>
        <taxon>Spiralia</taxon>
        <taxon>Lophotrochozoa</taxon>
        <taxon>Mollusca</taxon>
        <taxon>Bivalvia</taxon>
        <taxon>Autobranchia</taxon>
        <taxon>Heteroconchia</taxon>
        <taxon>Euheterodonta</taxon>
        <taxon>Imparidentia</taxon>
        <taxon>Neoheterodontei</taxon>
        <taxon>Myida</taxon>
        <taxon>Myoidea</taxon>
        <taxon>Myidae</taxon>
        <taxon>Mya</taxon>
    </lineage>
</organism>
<evidence type="ECO:0000313" key="1">
    <source>
        <dbReference type="EMBL" id="WAQ99007.1"/>
    </source>
</evidence>
<keyword evidence="2" id="KW-1185">Reference proteome</keyword>